<comment type="caution">
    <text evidence="2">The sequence shown here is derived from an EMBL/GenBank/DDBJ whole genome shotgun (WGS) entry which is preliminary data.</text>
</comment>
<dbReference type="AlphaFoldDB" id="A0A090N8T0"/>
<dbReference type="Gene3D" id="3.40.50.150">
    <property type="entry name" value="Vaccinia Virus protein VP39"/>
    <property type="match status" value="1"/>
</dbReference>
<dbReference type="EMBL" id="CCAZ020000003">
    <property type="protein sequence ID" value="CEG10463.1"/>
    <property type="molecule type" value="Genomic_DNA"/>
</dbReference>
<dbReference type="STRING" id="1035.BN961_03903"/>
<keyword evidence="3" id="KW-1185">Reference proteome</keyword>
<dbReference type="InterPro" id="IPR029063">
    <property type="entry name" value="SAM-dependent_MTases_sf"/>
</dbReference>
<dbReference type="RefSeq" id="WP_006023635.1">
    <property type="nucleotide sequence ID" value="NZ_CCAZ020000003.1"/>
</dbReference>
<feature type="domain" description="Methyltransferase type 11" evidence="1">
    <location>
        <begin position="48"/>
        <end position="141"/>
    </location>
</feature>
<dbReference type="OrthoDB" id="9787738at2"/>
<keyword evidence="2" id="KW-0489">Methyltransferase</keyword>
<dbReference type="Pfam" id="PF08241">
    <property type="entry name" value="Methyltransf_11"/>
    <property type="match status" value="1"/>
</dbReference>
<gene>
    <name evidence="2" type="primary">ycgJ_2</name>
    <name evidence="2" type="ORF">BN961_03903</name>
</gene>
<dbReference type="InterPro" id="IPR013216">
    <property type="entry name" value="Methyltransf_11"/>
</dbReference>
<keyword evidence="2" id="KW-0808">Transferase</keyword>
<evidence type="ECO:0000313" key="2">
    <source>
        <dbReference type="EMBL" id="CEG10463.1"/>
    </source>
</evidence>
<evidence type="ECO:0000313" key="3">
    <source>
        <dbReference type="Proteomes" id="UP000035762"/>
    </source>
</evidence>
<dbReference type="PANTHER" id="PTHR43591:SF24">
    <property type="entry name" value="2-METHOXY-6-POLYPRENYL-1,4-BENZOQUINOL METHYLASE, MITOCHONDRIAL"/>
    <property type="match status" value="1"/>
</dbReference>
<reference evidence="2 3" key="1">
    <citation type="journal article" date="2014" name="Genome Announc.">
        <title>Genome Sequence of Afipia felis Strain 76713, Isolated in Hospital Water Using an Amoeba Co-Culture Procedure.</title>
        <authorList>
            <person name="Benamar S."/>
            <person name="La Scola B."/>
            <person name="Croce O."/>
        </authorList>
    </citation>
    <scope>NUCLEOTIDE SEQUENCE [LARGE SCALE GENOMIC DNA]</scope>
    <source>
        <strain evidence="2 3">76713</strain>
    </source>
</reference>
<dbReference type="GO" id="GO:0008757">
    <property type="term" value="F:S-adenosylmethionine-dependent methyltransferase activity"/>
    <property type="evidence" value="ECO:0007669"/>
    <property type="project" value="InterPro"/>
</dbReference>
<protein>
    <submittedName>
        <fullName evidence="2">Methyltransferase YcgJ</fullName>
    </submittedName>
</protein>
<dbReference type="CDD" id="cd02440">
    <property type="entry name" value="AdoMet_MTases"/>
    <property type="match status" value="1"/>
</dbReference>
<sequence>MAKYHDSVVEAQFGPRAKAYVESVVHAQGADLQALDAIVAQHGPRHALDLGTGGGHVSYLMARHAARVTAADLSREMLAAVADTAREKGLSNVETVEAPAERLPFPDAAFDFLACRYSAHHWQDFDGGLRQARRVLKSGAPAIFIDACSPGPALFDTHLQAVELLRDTSHVRDYSVSEWMAALHRVGFTVTSSRSWQLRMDFPVWTARMRTPADNVKAIRALQAAASTETRAHFAIEPDGSFLLDITLIEAAAA</sequence>
<dbReference type="SUPFAM" id="SSF53335">
    <property type="entry name" value="S-adenosyl-L-methionine-dependent methyltransferases"/>
    <property type="match status" value="1"/>
</dbReference>
<organism evidence="2 3">
    <name type="scientific">Afipia felis</name>
    <name type="common">Cat scratch disease bacillus</name>
    <dbReference type="NCBI Taxonomy" id="1035"/>
    <lineage>
        <taxon>Bacteria</taxon>
        <taxon>Pseudomonadati</taxon>
        <taxon>Pseudomonadota</taxon>
        <taxon>Alphaproteobacteria</taxon>
        <taxon>Hyphomicrobiales</taxon>
        <taxon>Nitrobacteraceae</taxon>
        <taxon>Afipia</taxon>
    </lineage>
</organism>
<evidence type="ECO:0000259" key="1">
    <source>
        <dbReference type="Pfam" id="PF08241"/>
    </source>
</evidence>
<name>A0A090N8T0_AFIFE</name>
<proteinExistence type="predicted"/>
<dbReference type="PANTHER" id="PTHR43591">
    <property type="entry name" value="METHYLTRANSFERASE"/>
    <property type="match status" value="1"/>
</dbReference>
<dbReference type="Proteomes" id="UP000035762">
    <property type="component" value="Unassembled WGS sequence"/>
</dbReference>
<accession>A0A090N8T0</accession>
<dbReference type="GO" id="GO:0032259">
    <property type="term" value="P:methylation"/>
    <property type="evidence" value="ECO:0007669"/>
    <property type="project" value="UniProtKB-KW"/>
</dbReference>